<reference evidence="6" key="1">
    <citation type="journal article" date="2021" name="PeerJ">
        <title>Extensive microbial diversity within the chicken gut microbiome revealed by metagenomics and culture.</title>
        <authorList>
            <person name="Gilroy R."/>
            <person name="Ravi A."/>
            <person name="Getino M."/>
            <person name="Pursley I."/>
            <person name="Horton D.L."/>
            <person name="Alikhan N.F."/>
            <person name="Baker D."/>
            <person name="Gharbi K."/>
            <person name="Hall N."/>
            <person name="Watson M."/>
            <person name="Adriaenssens E.M."/>
            <person name="Foster-Nyarko E."/>
            <person name="Jarju S."/>
            <person name="Secka A."/>
            <person name="Antonio M."/>
            <person name="Oren A."/>
            <person name="Chaudhuri R.R."/>
            <person name="La Ragione R."/>
            <person name="Hildebrand F."/>
            <person name="Pallen M.J."/>
        </authorList>
    </citation>
    <scope>NUCLEOTIDE SEQUENCE</scope>
    <source>
        <strain evidence="6">CHK191-13928</strain>
    </source>
</reference>
<accession>A0A9D2BB38</accession>
<dbReference type="SUPFAM" id="SSF46785">
    <property type="entry name" value="Winged helix' DNA-binding domain"/>
    <property type="match status" value="1"/>
</dbReference>
<dbReference type="InterPro" id="IPR036388">
    <property type="entry name" value="WH-like_DNA-bd_sf"/>
</dbReference>
<dbReference type="PROSITE" id="PS50931">
    <property type="entry name" value="HTH_LYSR"/>
    <property type="match status" value="1"/>
</dbReference>
<dbReference type="CDD" id="cd05466">
    <property type="entry name" value="PBP2_LTTR_substrate"/>
    <property type="match status" value="1"/>
</dbReference>
<reference evidence="6" key="2">
    <citation type="submission" date="2021-04" db="EMBL/GenBank/DDBJ databases">
        <authorList>
            <person name="Gilroy R."/>
        </authorList>
    </citation>
    <scope>NUCLEOTIDE SEQUENCE</scope>
    <source>
        <strain evidence="6">CHK191-13928</strain>
    </source>
</reference>
<organism evidence="6 7">
    <name type="scientific">Candidatus Anaerostipes excrementavium</name>
    <dbReference type="NCBI Taxonomy" id="2838463"/>
    <lineage>
        <taxon>Bacteria</taxon>
        <taxon>Bacillati</taxon>
        <taxon>Bacillota</taxon>
        <taxon>Clostridia</taxon>
        <taxon>Lachnospirales</taxon>
        <taxon>Lachnospiraceae</taxon>
        <taxon>Anaerostipes</taxon>
    </lineage>
</organism>
<dbReference type="Gene3D" id="1.10.10.10">
    <property type="entry name" value="Winged helix-like DNA-binding domain superfamily/Winged helix DNA-binding domain"/>
    <property type="match status" value="1"/>
</dbReference>
<evidence type="ECO:0000313" key="6">
    <source>
        <dbReference type="EMBL" id="HIX68864.1"/>
    </source>
</evidence>
<comment type="caution">
    <text evidence="6">The sequence shown here is derived from an EMBL/GenBank/DDBJ whole genome shotgun (WGS) entry which is preliminary data.</text>
</comment>
<feature type="domain" description="HTH lysR-type" evidence="5">
    <location>
        <begin position="2"/>
        <end position="60"/>
    </location>
</feature>
<dbReference type="PRINTS" id="PR00039">
    <property type="entry name" value="HTHLYSR"/>
</dbReference>
<evidence type="ECO:0000313" key="7">
    <source>
        <dbReference type="Proteomes" id="UP000886721"/>
    </source>
</evidence>
<evidence type="ECO:0000256" key="4">
    <source>
        <dbReference type="ARBA" id="ARBA00023163"/>
    </source>
</evidence>
<protein>
    <submittedName>
        <fullName evidence="6">LysR family transcriptional regulator</fullName>
    </submittedName>
</protein>
<dbReference type="SUPFAM" id="SSF53850">
    <property type="entry name" value="Periplasmic binding protein-like II"/>
    <property type="match status" value="1"/>
</dbReference>
<dbReference type="InterPro" id="IPR036390">
    <property type="entry name" value="WH_DNA-bd_sf"/>
</dbReference>
<evidence type="ECO:0000256" key="2">
    <source>
        <dbReference type="ARBA" id="ARBA00023015"/>
    </source>
</evidence>
<dbReference type="AlphaFoldDB" id="A0A9D2BB38"/>
<dbReference type="Gene3D" id="3.40.190.290">
    <property type="match status" value="1"/>
</dbReference>
<name>A0A9D2BB38_9FIRM</name>
<dbReference type="GO" id="GO:0003677">
    <property type="term" value="F:DNA binding"/>
    <property type="evidence" value="ECO:0007669"/>
    <property type="project" value="UniProtKB-KW"/>
</dbReference>
<proteinExistence type="inferred from homology"/>
<dbReference type="PANTHER" id="PTHR30346:SF0">
    <property type="entry name" value="HCA OPERON TRANSCRIPTIONAL ACTIVATOR HCAR"/>
    <property type="match status" value="1"/>
</dbReference>
<keyword evidence="2" id="KW-0805">Transcription regulation</keyword>
<dbReference type="Proteomes" id="UP000886721">
    <property type="component" value="Unassembled WGS sequence"/>
</dbReference>
<keyword evidence="3" id="KW-0238">DNA-binding</keyword>
<dbReference type="GO" id="GO:0032993">
    <property type="term" value="C:protein-DNA complex"/>
    <property type="evidence" value="ECO:0007669"/>
    <property type="project" value="TreeGrafter"/>
</dbReference>
<evidence type="ECO:0000256" key="1">
    <source>
        <dbReference type="ARBA" id="ARBA00009437"/>
    </source>
</evidence>
<sequence>MMYNRNLEIFIKAAEYGNLTKAAKTLYISQPAVSNALSKLEEELGVKLFFRDKRNGMILTEPGKKILSLAKQMEDIDNRINQVAYKEKYFIGGKLRIASLASLTSTIISKTLKQYQSLYPNVLVEIREGTPNDLTRMVEDHEVDFAVSCAPFWKFDSFSLIHDHMVALLPNGQTAEEINLNTDLGTLIINRPAYETILEYLPRRNSFRSDKVLLVQNPDAAIHMVNDGIGIGILSEYTLRSLVGDVPFSRVSPYISFDIGIFANDLQDLTPVAAEFVKIMKELHTPQPDGKSM</sequence>
<dbReference type="PANTHER" id="PTHR30346">
    <property type="entry name" value="TRANSCRIPTIONAL DUAL REGULATOR HCAR-RELATED"/>
    <property type="match status" value="1"/>
</dbReference>
<comment type="similarity">
    <text evidence="1">Belongs to the LysR transcriptional regulatory family.</text>
</comment>
<dbReference type="InterPro" id="IPR005119">
    <property type="entry name" value="LysR_subst-bd"/>
</dbReference>
<dbReference type="EMBL" id="DXEM01000035">
    <property type="protein sequence ID" value="HIX68864.1"/>
    <property type="molecule type" value="Genomic_DNA"/>
</dbReference>
<gene>
    <name evidence="6" type="ORF">H9735_12185</name>
</gene>
<keyword evidence="4" id="KW-0804">Transcription</keyword>
<dbReference type="Pfam" id="PF00126">
    <property type="entry name" value="HTH_1"/>
    <property type="match status" value="1"/>
</dbReference>
<dbReference type="GO" id="GO:0003700">
    <property type="term" value="F:DNA-binding transcription factor activity"/>
    <property type="evidence" value="ECO:0007669"/>
    <property type="project" value="InterPro"/>
</dbReference>
<evidence type="ECO:0000256" key="3">
    <source>
        <dbReference type="ARBA" id="ARBA00023125"/>
    </source>
</evidence>
<evidence type="ECO:0000259" key="5">
    <source>
        <dbReference type="PROSITE" id="PS50931"/>
    </source>
</evidence>
<dbReference type="InterPro" id="IPR000847">
    <property type="entry name" value="LysR_HTH_N"/>
</dbReference>
<dbReference type="Pfam" id="PF03466">
    <property type="entry name" value="LysR_substrate"/>
    <property type="match status" value="1"/>
</dbReference>